<dbReference type="GO" id="GO:0003995">
    <property type="term" value="F:acyl-CoA dehydrogenase activity"/>
    <property type="evidence" value="ECO:0007669"/>
    <property type="project" value="InterPro"/>
</dbReference>
<dbReference type="Gene3D" id="2.40.110.10">
    <property type="entry name" value="Butyryl-CoA Dehydrogenase, subunit A, domain 2"/>
    <property type="match status" value="1"/>
</dbReference>
<dbReference type="PROSITE" id="PS00072">
    <property type="entry name" value="ACYL_COA_DH_1"/>
    <property type="match status" value="1"/>
</dbReference>
<dbReference type="InterPro" id="IPR009100">
    <property type="entry name" value="AcylCoA_DH/oxidase_NM_dom_sf"/>
</dbReference>
<dbReference type="InterPro" id="IPR006091">
    <property type="entry name" value="Acyl-CoA_Oxase/DH_mid-dom"/>
</dbReference>
<dbReference type="SUPFAM" id="SSF47203">
    <property type="entry name" value="Acyl-CoA dehydrogenase C-terminal domain-like"/>
    <property type="match status" value="1"/>
</dbReference>
<dbReference type="Gene3D" id="1.10.540.10">
    <property type="entry name" value="Acyl-CoA dehydrogenase/oxidase, N-terminal domain"/>
    <property type="match status" value="1"/>
</dbReference>
<evidence type="ECO:0000313" key="12">
    <source>
        <dbReference type="Proteomes" id="UP000279306"/>
    </source>
</evidence>
<comment type="cofactor">
    <cofactor evidence="1 7">
        <name>FAD</name>
        <dbReference type="ChEBI" id="CHEBI:57692"/>
    </cofactor>
</comment>
<dbReference type="PIRSF" id="PIRSF016578">
    <property type="entry name" value="HsaA"/>
    <property type="match status" value="1"/>
</dbReference>
<dbReference type="Pfam" id="PF02771">
    <property type="entry name" value="Acyl-CoA_dh_N"/>
    <property type="match status" value="1"/>
</dbReference>
<dbReference type="STRING" id="1791.GCA_001049355_03335"/>
<dbReference type="EMBL" id="LR134356">
    <property type="protein sequence ID" value="VEG51459.1"/>
    <property type="molecule type" value="Genomic_DNA"/>
</dbReference>
<reference evidence="11 12" key="1">
    <citation type="submission" date="2018-12" db="EMBL/GenBank/DDBJ databases">
        <authorList>
            <consortium name="Pathogen Informatics"/>
        </authorList>
    </citation>
    <scope>NUCLEOTIDE SEQUENCE [LARGE SCALE GENOMIC DNA]</scope>
    <source>
        <strain evidence="11 12">NCTC10437</strain>
    </source>
</reference>
<dbReference type="Pfam" id="PF02770">
    <property type="entry name" value="Acyl-CoA_dh_M"/>
    <property type="match status" value="1"/>
</dbReference>
<dbReference type="PROSITE" id="PS00073">
    <property type="entry name" value="ACYL_COA_DH_2"/>
    <property type="match status" value="1"/>
</dbReference>
<dbReference type="Gene3D" id="1.20.140.10">
    <property type="entry name" value="Butyryl-CoA Dehydrogenase, subunit A, domain 3"/>
    <property type="match status" value="1"/>
</dbReference>
<feature type="domain" description="Acyl-CoA dehydrogenase/oxidase C-terminal" evidence="8">
    <location>
        <begin position="234"/>
        <end position="379"/>
    </location>
</feature>
<evidence type="ECO:0000256" key="6">
    <source>
        <dbReference type="ARBA" id="ARBA00023002"/>
    </source>
</evidence>
<evidence type="ECO:0000256" key="1">
    <source>
        <dbReference type="ARBA" id="ARBA00001974"/>
    </source>
</evidence>
<evidence type="ECO:0000256" key="3">
    <source>
        <dbReference type="ARBA" id="ARBA00019125"/>
    </source>
</evidence>
<dbReference type="GO" id="GO:0050660">
    <property type="term" value="F:flavin adenine dinucleotide binding"/>
    <property type="evidence" value="ECO:0007669"/>
    <property type="project" value="InterPro"/>
</dbReference>
<keyword evidence="5 7" id="KW-0274">FAD</keyword>
<dbReference type="Proteomes" id="UP000279306">
    <property type="component" value="Chromosome"/>
</dbReference>
<dbReference type="Pfam" id="PF00441">
    <property type="entry name" value="Acyl-CoA_dh_1"/>
    <property type="match status" value="1"/>
</dbReference>
<evidence type="ECO:0000259" key="8">
    <source>
        <dbReference type="Pfam" id="PF00441"/>
    </source>
</evidence>
<dbReference type="RefSeq" id="WP_048633225.1">
    <property type="nucleotide sequence ID" value="NZ_CVQQ01000010.1"/>
</dbReference>
<feature type="domain" description="Acyl-CoA oxidase/dehydrogenase middle" evidence="9">
    <location>
        <begin position="121"/>
        <end position="202"/>
    </location>
</feature>
<dbReference type="AlphaFoldDB" id="A0A448IGA3"/>
<dbReference type="PANTHER" id="PTHR48083:SF2">
    <property type="entry name" value="MEDIUM-CHAIN SPECIFIC ACYL-COA DEHYDROGENASE, MITOCHONDRIAL"/>
    <property type="match status" value="1"/>
</dbReference>
<keyword evidence="4 7" id="KW-0285">Flavoprotein</keyword>
<gene>
    <name evidence="11" type="primary">bbsG_4</name>
    <name evidence="11" type="ORF">NCTC10437_00568</name>
</gene>
<dbReference type="InterPro" id="IPR050741">
    <property type="entry name" value="Acyl-CoA_dehydrogenase"/>
</dbReference>
<dbReference type="GO" id="GO:0033539">
    <property type="term" value="P:fatty acid beta-oxidation using acyl-CoA dehydrogenase"/>
    <property type="evidence" value="ECO:0007669"/>
    <property type="project" value="TreeGrafter"/>
</dbReference>
<name>A0A448IGA3_MYCAU</name>
<protein>
    <recommendedName>
        <fullName evidence="3">Medium-chain specific acyl-CoA dehydrogenase, mitochondrial</fullName>
    </recommendedName>
</protein>
<evidence type="ECO:0000256" key="7">
    <source>
        <dbReference type="RuleBase" id="RU362125"/>
    </source>
</evidence>
<keyword evidence="6 7" id="KW-0560">Oxidoreductase</keyword>
<dbReference type="InterPro" id="IPR036250">
    <property type="entry name" value="AcylCo_DH-like_C"/>
</dbReference>
<evidence type="ECO:0000259" key="10">
    <source>
        <dbReference type="Pfam" id="PF02771"/>
    </source>
</evidence>
<proteinExistence type="inferred from homology"/>
<evidence type="ECO:0000313" key="11">
    <source>
        <dbReference type="EMBL" id="VEG51459.1"/>
    </source>
</evidence>
<dbReference type="InterPro" id="IPR009075">
    <property type="entry name" value="AcylCo_DH/oxidase_C"/>
</dbReference>
<comment type="similarity">
    <text evidence="2 7">Belongs to the acyl-CoA dehydrogenase family.</text>
</comment>
<dbReference type="OrthoDB" id="8876745at2"/>
<evidence type="ECO:0000256" key="5">
    <source>
        <dbReference type="ARBA" id="ARBA00022827"/>
    </source>
</evidence>
<evidence type="ECO:0000256" key="2">
    <source>
        <dbReference type="ARBA" id="ARBA00009347"/>
    </source>
</evidence>
<dbReference type="InterPro" id="IPR037069">
    <property type="entry name" value="AcylCoA_DH/ox_N_sf"/>
</dbReference>
<dbReference type="PANTHER" id="PTHR48083">
    <property type="entry name" value="MEDIUM-CHAIN SPECIFIC ACYL-COA DEHYDROGENASE, MITOCHONDRIAL-RELATED"/>
    <property type="match status" value="1"/>
</dbReference>
<sequence>MYGLTDEDLRIRETAREFVESLMPHEVEAELAGGVLPKEVTAEHHARAVALGLYATNMPVSVGGRGCTALQQILVQEQCGRVTNGLAWVMATPPQWWPEVATDYHRQKWLLPAVRGEKHEAYAITEEFAGSDVSALQTTARRDGDDYVIDGVKWHVTSFNLADYVFVEAVLAEGPHAGDHVLLVVDLPWPGVEVVRTPKYSHNIADEHPIVAFNQVRVPAENLVGTEGGPMTFTQDWFRFERMMVAARCVGAAQRLLDEVTAFARDRVVDGRPLGEHQLVAGMLADSATELFAARTMLYEVARSIDAGHDRKTLHGQASMLKLFCSEMAGRAADRAVQIFGGRGYMRENVAERMFRELRVERIWEGASEIQRVIVGRQLMNRGPSALLDPT</sequence>
<accession>A0A448IGA3</accession>
<dbReference type="InterPro" id="IPR006089">
    <property type="entry name" value="Acyl-CoA_DH_CS"/>
</dbReference>
<dbReference type="GO" id="GO:0005737">
    <property type="term" value="C:cytoplasm"/>
    <property type="evidence" value="ECO:0007669"/>
    <property type="project" value="TreeGrafter"/>
</dbReference>
<evidence type="ECO:0000259" key="9">
    <source>
        <dbReference type="Pfam" id="PF02770"/>
    </source>
</evidence>
<dbReference type="SUPFAM" id="SSF56645">
    <property type="entry name" value="Acyl-CoA dehydrogenase NM domain-like"/>
    <property type="match status" value="1"/>
</dbReference>
<feature type="domain" description="Acyl-CoA dehydrogenase/oxidase N-terminal" evidence="10">
    <location>
        <begin position="5"/>
        <end position="117"/>
    </location>
</feature>
<keyword evidence="12" id="KW-1185">Reference proteome</keyword>
<dbReference type="FunFam" id="1.20.140.10:FF:000001">
    <property type="entry name" value="Acyl-CoA dehydrogenase"/>
    <property type="match status" value="1"/>
</dbReference>
<evidence type="ECO:0000256" key="4">
    <source>
        <dbReference type="ARBA" id="ARBA00022630"/>
    </source>
</evidence>
<dbReference type="InterPro" id="IPR046373">
    <property type="entry name" value="Acyl-CoA_Oxase/DH_mid-dom_sf"/>
</dbReference>
<dbReference type="KEGG" id="mauu:NCTC10437_00568"/>
<dbReference type="InterPro" id="IPR013786">
    <property type="entry name" value="AcylCoA_DH/ox_N"/>
</dbReference>
<dbReference type="CDD" id="cd00567">
    <property type="entry name" value="ACAD"/>
    <property type="match status" value="1"/>
</dbReference>
<organism evidence="11 12">
    <name type="scientific">Mycolicibacterium aurum</name>
    <name type="common">Mycobacterium aurum</name>
    <dbReference type="NCBI Taxonomy" id="1791"/>
    <lineage>
        <taxon>Bacteria</taxon>
        <taxon>Bacillati</taxon>
        <taxon>Actinomycetota</taxon>
        <taxon>Actinomycetes</taxon>
        <taxon>Mycobacteriales</taxon>
        <taxon>Mycobacteriaceae</taxon>
        <taxon>Mycolicibacterium</taxon>
    </lineage>
</organism>